<gene>
    <name evidence="2" type="ordered locus">Aeqsu_1754</name>
</gene>
<proteinExistence type="predicted"/>
<reference evidence="2 3" key="1">
    <citation type="submission" date="2012-06" db="EMBL/GenBank/DDBJ databases">
        <title>The complete genome of Aequorivita sublithincola DSM 14238.</title>
        <authorList>
            <consortium name="US DOE Joint Genome Institute (JGI-PGF)"/>
            <person name="Lucas S."/>
            <person name="Copeland A."/>
            <person name="Lapidus A."/>
            <person name="Goodwin L."/>
            <person name="Pitluck S."/>
            <person name="Peters L."/>
            <person name="Munk A.C.C."/>
            <person name="Kyrpides N."/>
            <person name="Mavromatis K."/>
            <person name="Pagani I."/>
            <person name="Ivanova N."/>
            <person name="Ovchinnikova G."/>
            <person name="Zeytun A."/>
            <person name="Detter J.C."/>
            <person name="Han C."/>
            <person name="Land M."/>
            <person name="Hauser L."/>
            <person name="Markowitz V."/>
            <person name="Cheng J.-F."/>
            <person name="Hugenholtz P."/>
            <person name="Woyke T."/>
            <person name="Wu D."/>
            <person name="Tindall B."/>
            <person name="Faehnrich R."/>
            <person name="Brambilla E."/>
            <person name="Klenk H.-P."/>
            <person name="Eisen J.A."/>
        </authorList>
    </citation>
    <scope>NUCLEOTIDE SEQUENCE [LARGE SCALE GENOMIC DNA]</scope>
    <source>
        <strain evidence="3">DSM 14238 / LMG 21431 / ACAM 643 / 9-3</strain>
    </source>
</reference>
<dbReference type="PATRIC" id="fig|746697.3.peg.1785"/>
<dbReference type="Proteomes" id="UP000006049">
    <property type="component" value="Chromosome"/>
</dbReference>
<dbReference type="HOGENOM" id="CLU_658312_0_0_10"/>
<accession>I3YW66</accession>
<evidence type="ECO:0000313" key="3">
    <source>
        <dbReference type="Proteomes" id="UP000006049"/>
    </source>
</evidence>
<feature type="signal peptide" evidence="1">
    <location>
        <begin position="1"/>
        <end position="18"/>
    </location>
</feature>
<feature type="chain" id="PRO_5003683979" description="Lumazine-binding protein" evidence="1">
    <location>
        <begin position="19"/>
        <end position="417"/>
    </location>
</feature>
<dbReference type="AlphaFoldDB" id="I3YW66"/>
<name>I3YW66_AEQSU</name>
<dbReference type="SUPFAM" id="SSF54427">
    <property type="entry name" value="NTF2-like"/>
    <property type="match status" value="1"/>
</dbReference>
<dbReference type="InterPro" id="IPR032710">
    <property type="entry name" value="NTF2-like_dom_sf"/>
</dbReference>
<sequence>MKVLYLLLFIKISSFSFAQNNKYFRQLRYNHVSPYVHIVGTLPIDSNIASETSHYFFKYDKSNRLTEIINHHYHTEKVHPLASLGVYKVVFNYEDGKETSTFYDPNNNRVTNDRGVYKEVYLVAENGLRKQLNFYDLDNKPMESNWEITEYQWQQSRKYIIERRYNLKGNPVTVSPYFKFGNTGILLDQNGAPRGHYNLDATLEVTENEDGLASYQDTYDEIGNHIKYSYHNKMDALTMNQWNFAVGEKKYDTLGNFIALTLLDDMENLIITREINSNVSIKTSAIASREDSLEIKKQSLGYLLALQQLKPELMDAVLNDRLNKITIDYDRKEKKQYGIATSKKQMIKYAQSWNKSGTKFPLNPKNELEILDIYNRIATVKLVSDNWVEYLQLIKLDSKWEIMNIIWQYRDIGMYRE</sequence>
<keyword evidence="3" id="KW-1185">Reference proteome</keyword>
<evidence type="ECO:0000256" key="1">
    <source>
        <dbReference type="SAM" id="SignalP"/>
    </source>
</evidence>
<dbReference type="Gene3D" id="3.10.450.50">
    <property type="match status" value="1"/>
</dbReference>
<organism evidence="2 3">
    <name type="scientific">Aequorivita sublithincola (strain DSM 14238 / LMG 21431 / ACAM 643 / 9-3)</name>
    <dbReference type="NCBI Taxonomy" id="746697"/>
    <lineage>
        <taxon>Bacteria</taxon>
        <taxon>Pseudomonadati</taxon>
        <taxon>Bacteroidota</taxon>
        <taxon>Flavobacteriia</taxon>
        <taxon>Flavobacteriales</taxon>
        <taxon>Flavobacteriaceae</taxon>
        <taxon>Aequorivita</taxon>
    </lineage>
</organism>
<protein>
    <recommendedName>
        <fullName evidence="4">Lumazine-binding protein</fullName>
    </recommendedName>
</protein>
<dbReference type="STRING" id="746697.Aeqsu_1754"/>
<keyword evidence="1" id="KW-0732">Signal</keyword>
<dbReference type="KEGG" id="asl:Aeqsu_1754"/>
<dbReference type="eggNOG" id="ENOG502ZBC0">
    <property type="taxonomic scope" value="Bacteria"/>
</dbReference>
<evidence type="ECO:0008006" key="4">
    <source>
        <dbReference type="Google" id="ProtNLM"/>
    </source>
</evidence>
<evidence type="ECO:0000313" key="2">
    <source>
        <dbReference type="EMBL" id="AFL81234.1"/>
    </source>
</evidence>
<dbReference type="EMBL" id="CP003280">
    <property type="protein sequence ID" value="AFL81234.1"/>
    <property type="molecule type" value="Genomic_DNA"/>
</dbReference>